<sequence length="70" mass="8065">CKIDLIQFVCEIEILYGKNAMTFNMHSLLHIVYNVCMSGPLWAISAFPYENEIFHLKQNVSGKNRVSNCK</sequence>
<name>A0A195EQ33_9HYME</name>
<organism evidence="2 3">
    <name type="scientific">Trachymyrmex septentrionalis</name>
    <dbReference type="NCBI Taxonomy" id="34720"/>
    <lineage>
        <taxon>Eukaryota</taxon>
        <taxon>Metazoa</taxon>
        <taxon>Ecdysozoa</taxon>
        <taxon>Arthropoda</taxon>
        <taxon>Hexapoda</taxon>
        <taxon>Insecta</taxon>
        <taxon>Pterygota</taxon>
        <taxon>Neoptera</taxon>
        <taxon>Endopterygota</taxon>
        <taxon>Hymenoptera</taxon>
        <taxon>Apocrita</taxon>
        <taxon>Aculeata</taxon>
        <taxon>Formicoidea</taxon>
        <taxon>Formicidae</taxon>
        <taxon>Myrmicinae</taxon>
        <taxon>Trachymyrmex</taxon>
    </lineage>
</organism>
<keyword evidence="3" id="KW-1185">Reference proteome</keyword>
<feature type="non-terminal residue" evidence="2">
    <location>
        <position position="1"/>
    </location>
</feature>
<proteinExistence type="predicted"/>
<dbReference type="Pfam" id="PF13960">
    <property type="entry name" value="DUF4218"/>
    <property type="match status" value="1"/>
</dbReference>
<dbReference type="PANTHER" id="PTHR46579">
    <property type="entry name" value="F5/8 TYPE C DOMAIN-CONTAINING PROTEIN-RELATED"/>
    <property type="match status" value="1"/>
</dbReference>
<dbReference type="Proteomes" id="UP000078541">
    <property type="component" value="Unassembled WGS sequence"/>
</dbReference>
<evidence type="ECO:0000259" key="1">
    <source>
        <dbReference type="Pfam" id="PF13960"/>
    </source>
</evidence>
<protein>
    <recommendedName>
        <fullName evidence="1">DUF4218 domain-containing protein</fullName>
    </recommendedName>
</protein>
<accession>A0A195EQ33</accession>
<dbReference type="InterPro" id="IPR025452">
    <property type="entry name" value="DUF4218"/>
</dbReference>
<gene>
    <name evidence="2" type="ORF">ALC56_15325</name>
</gene>
<dbReference type="AlphaFoldDB" id="A0A195EQ33"/>
<dbReference type="EMBL" id="KQ982026">
    <property type="protein sequence ID" value="KYN30395.1"/>
    <property type="molecule type" value="Genomic_DNA"/>
</dbReference>
<reference evidence="2 3" key="1">
    <citation type="submission" date="2016-03" db="EMBL/GenBank/DDBJ databases">
        <title>Trachymyrmex septentrionalis WGS genome.</title>
        <authorList>
            <person name="Nygaard S."/>
            <person name="Hu H."/>
            <person name="Boomsma J."/>
            <person name="Zhang G."/>
        </authorList>
    </citation>
    <scope>NUCLEOTIDE SEQUENCE [LARGE SCALE GENOMIC DNA]</scope>
    <source>
        <strain evidence="2">Tsep2-gDNA-1</strain>
        <tissue evidence="2">Whole body</tissue>
    </source>
</reference>
<dbReference type="PANTHER" id="PTHR46579:SF1">
    <property type="entry name" value="F5_8 TYPE C DOMAIN-CONTAINING PROTEIN"/>
    <property type="match status" value="1"/>
</dbReference>
<evidence type="ECO:0000313" key="3">
    <source>
        <dbReference type="Proteomes" id="UP000078541"/>
    </source>
</evidence>
<evidence type="ECO:0000313" key="2">
    <source>
        <dbReference type="EMBL" id="KYN30395.1"/>
    </source>
</evidence>
<feature type="domain" description="DUF4218" evidence="1">
    <location>
        <begin position="6"/>
        <end position="69"/>
    </location>
</feature>